<reference evidence="9" key="1">
    <citation type="journal article" date="2023" name="Mol. Phylogenet. Evol.">
        <title>Genome-scale phylogeny and comparative genomics of the fungal order Sordariales.</title>
        <authorList>
            <person name="Hensen N."/>
            <person name="Bonometti L."/>
            <person name="Westerberg I."/>
            <person name="Brannstrom I.O."/>
            <person name="Guillou S."/>
            <person name="Cros-Aarteil S."/>
            <person name="Calhoun S."/>
            <person name="Haridas S."/>
            <person name="Kuo A."/>
            <person name="Mondo S."/>
            <person name="Pangilinan J."/>
            <person name="Riley R."/>
            <person name="LaButti K."/>
            <person name="Andreopoulos B."/>
            <person name="Lipzen A."/>
            <person name="Chen C."/>
            <person name="Yan M."/>
            <person name="Daum C."/>
            <person name="Ng V."/>
            <person name="Clum A."/>
            <person name="Steindorff A."/>
            <person name="Ohm R.A."/>
            <person name="Martin F."/>
            <person name="Silar P."/>
            <person name="Natvig D.O."/>
            <person name="Lalanne C."/>
            <person name="Gautier V."/>
            <person name="Ament-Velasquez S.L."/>
            <person name="Kruys A."/>
            <person name="Hutchinson M.I."/>
            <person name="Powell A.J."/>
            <person name="Barry K."/>
            <person name="Miller A.N."/>
            <person name="Grigoriev I.V."/>
            <person name="Debuchy R."/>
            <person name="Gladieux P."/>
            <person name="Hiltunen Thoren M."/>
            <person name="Johannesson H."/>
        </authorList>
    </citation>
    <scope>NUCLEOTIDE SEQUENCE</scope>
    <source>
        <strain evidence="9">CBS 990.96</strain>
    </source>
</reference>
<evidence type="ECO:0000256" key="3">
    <source>
        <dbReference type="ARBA" id="ARBA00022989"/>
    </source>
</evidence>
<comment type="subcellular location">
    <subcellularLocation>
        <location evidence="1">Membrane</location>
        <topology evidence="1">Multi-pass membrane protein</topology>
    </subcellularLocation>
</comment>
<name>A0AAN6YL09_9PEZI</name>
<evidence type="ECO:0000259" key="8">
    <source>
        <dbReference type="Pfam" id="PF20684"/>
    </source>
</evidence>
<evidence type="ECO:0000256" key="6">
    <source>
        <dbReference type="SAM" id="MobiDB-lite"/>
    </source>
</evidence>
<evidence type="ECO:0000256" key="1">
    <source>
        <dbReference type="ARBA" id="ARBA00004141"/>
    </source>
</evidence>
<dbReference type="Proteomes" id="UP001301958">
    <property type="component" value="Unassembled WGS sequence"/>
</dbReference>
<feature type="transmembrane region" description="Helical" evidence="7">
    <location>
        <begin position="136"/>
        <end position="161"/>
    </location>
</feature>
<dbReference type="GO" id="GO:0016020">
    <property type="term" value="C:membrane"/>
    <property type="evidence" value="ECO:0007669"/>
    <property type="project" value="UniProtKB-SubCell"/>
</dbReference>
<evidence type="ECO:0000256" key="5">
    <source>
        <dbReference type="ARBA" id="ARBA00038359"/>
    </source>
</evidence>
<feature type="compositionally biased region" description="Polar residues" evidence="6">
    <location>
        <begin position="302"/>
        <end position="313"/>
    </location>
</feature>
<feature type="region of interest" description="Disordered" evidence="6">
    <location>
        <begin position="294"/>
        <end position="368"/>
    </location>
</feature>
<feature type="transmembrane region" description="Helical" evidence="7">
    <location>
        <begin position="222"/>
        <end position="245"/>
    </location>
</feature>
<gene>
    <name evidence="9" type="ORF">QBC38DRAFT_540467</name>
</gene>
<proteinExistence type="inferred from homology"/>
<evidence type="ECO:0000256" key="7">
    <source>
        <dbReference type="SAM" id="Phobius"/>
    </source>
</evidence>
<evidence type="ECO:0000256" key="2">
    <source>
        <dbReference type="ARBA" id="ARBA00022692"/>
    </source>
</evidence>
<evidence type="ECO:0000313" key="9">
    <source>
        <dbReference type="EMBL" id="KAK4220661.1"/>
    </source>
</evidence>
<comment type="caution">
    <text evidence="9">The sequence shown here is derived from an EMBL/GenBank/DDBJ whole genome shotgun (WGS) entry which is preliminary data.</text>
</comment>
<feature type="domain" description="Rhodopsin" evidence="8">
    <location>
        <begin position="41"/>
        <end position="282"/>
    </location>
</feature>
<feature type="transmembrane region" description="Helical" evidence="7">
    <location>
        <begin position="98"/>
        <end position="124"/>
    </location>
</feature>
<dbReference type="InterPro" id="IPR052337">
    <property type="entry name" value="SAT4-like"/>
</dbReference>
<dbReference type="PANTHER" id="PTHR33048">
    <property type="entry name" value="PTH11-LIKE INTEGRAL MEMBRANE PROTEIN (AFU_ORTHOLOGUE AFUA_5G11245)"/>
    <property type="match status" value="1"/>
</dbReference>
<evidence type="ECO:0000256" key="4">
    <source>
        <dbReference type="ARBA" id="ARBA00023136"/>
    </source>
</evidence>
<dbReference type="EMBL" id="MU865673">
    <property type="protein sequence ID" value="KAK4220661.1"/>
    <property type="molecule type" value="Genomic_DNA"/>
</dbReference>
<evidence type="ECO:0000313" key="10">
    <source>
        <dbReference type="Proteomes" id="UP001301958"/>
    </source>
</evidence>
<protein>
    <recommendedName>
        <fullName evidence="8">Rhodopsin domain-containing protein</fullName>
    </recommendedName>
</protein>
<dbReference type="InterPro" id="IPR049326">
    <property type="entry name" value="Rhodopsin_dom_fungi"/>
</dbReference>
<dbReference type="Pfam" id="PF20684">
    <property type="entry name" value="Fung_rhodopsin"/>
    <property type="match status" value="1"/>
</dbReference>
<dbReference type="AlphaFoldDB" id="A0AAN6YL09"/>
<feature type="transmembrane region" description="Helical" evidence="7">
    <location>
        <begin position="55"/>
        <end position="78"/>
    </location>
</feature>
<dbReference type="PANTHER" id="PTHR33048:SF47">
    <property type="entry name" value="INTEGRAL MEMBRANE PROTEIN-RELATED"/>
    <property type="match status" value="1"/>
</dbReference>
<keyword evidence="3 7" id="KW-1133">Transmembrane helix</keyword>
<comment type="similarity">
    <text evidence="5">Belongs to the SAT4 family.</text>
</comment>
<feature type="transmembrane region" description="Helical" evidence="7">
    <location>
        <begin position="23"/>
        <end position="43"/>
    </location>
</feature>
<reference evidence="9" key="2">
    <citation type="submission" date="2023-05" db="EMBL/GenBank/DDBJ databases">
        <authorList>
            <consortium name="Lawrence Berkeley National Laboratory"/>
            <person name="Steindorff A."/>
            <person name="Hensen N."/>
            <person name="Bonometti L."/>
            <person name="Westerberg I."/>
            <person name="Brannstrom I.O."/>
            <person name="Guillou S."/>
            <person name="Cros-Aarteil S."/>
            <person name="Calhoun S."/>
            <person name="Haridas S."/>
            <person name="Kuo A."/>
            <person name="Mondo S."/>
            <person name="Pangilinan J."/>
            <person name="Riley R."/>
            <person name="Labutti K."/>
            <person name="Andreopoulos B."/>
            <person name="Lipzen A."/>
            <person name="Chen C."/>
            <person name="Yanf M."/>
            <person name="Daum C."/>
            <person name="Ng V."/>
            <person name="Clum A."/>
            <person name="Ohm R."/>
            <person name="Martin F."/>
            <person name="Silar P."/>
            <person name="Natvig D."/>
            <person name="Lalanne C."/>
            <person name="Gautier V."/>
            <person name="Ament-Velasquez S.L."/>
            <person name="Kruys A."/>
            <person name="Hutchinson M.I."/>
            <person name="Powell A.J."/>
            <person name="Barry K."/>
            <person name="Miller A.N."/>
            <person name="Grigoriev I.V."/>
            <person name="Debuchy R."/>
            <person name="Gladieux P."/>
            <person name="Thoren M.H."/>
            <person name="Johannesson H."/>
        </authorList>
    </citation>
    <scope>NUCLEOTIDE SEQUENCE</scope>
    <source>
        <strain evidence="9">CBS 990.96</strain>
    </source>
</reference>
<keyword evidence="4 7" id="KW-0472">Membrane</keyword>
<sequence>MPAMRPPPGMVSNFDDPPNLNNISYLTLSLSLGLCTFALVLRIYSRWFVIHKPSVVDYCLIISYCLNIAAIAITMRMTQTTGMFVHQWDIRLIELPSFLRGAFISALIVVVFTPIGKAAILLEWIRIFSPGTRDYVFWSCHILIWSNVVCYLVLFLCLNIACTPYEYNWNRLIVGGSCGRINTGIVHEATGAINLVTDVLIFLIPQHAIWKLKMSRQRKMGVAAIFAIGILGITAAAGRLAASVIRNRSTDFTYTMSSIMLCAEAEWGCSMLVVCGPAVPQAFAAISKKIDTMRTSRKESKSGSGNQSATHSLPSIPLAKLRPARTGYEDLEDGSILRQTEFATEEEYVDAPREGSAHGRQHPWTAEK</sequence>
<organism evidence="9 10">
    <name type="scientific">Podospora fimiseda</name>
    <dbReference type="NCBI Taxonomy" id="252190"/>
    <lineage>
        <taxon>Eukaryota</taxon>
        <taxon>Fungi</taxon>
        <taxon>Dikarya</taxon>
        <taxon>Ascomycota</taxon>
        <taxon>Pezizomycotina</taxon>
        <taxon>Sordariomycetes</taxon>
        <taxon>Sordariomycetidae</taxon>
        <taxon>Sordariales</taxon>
        <taxon>Podosporaceae</taxon>
        <taxon>Podospora</taxon>
    </lineage>
</organism>
<accession>A0AAN6YL09</accession>
<keyword evidence="2 7" id="KW-0812">Transmembrane</keyword>
<keyword evidence="10" id="KW-1185">Reference proteome</keyword>